<keyword evidence="4" id="KW-0067">ATP-binding</keyword>
<dbReference type="InterPro" id="IPR008271">
    <property type="entry name" value="Ser/Thr_kinase_AS"/>
</dbReference>
<dbReference type="PANTHER" id="PTHR43289:SF6">
    <property type="entry name" value="SERINE_THREONINE-PROTEIN KINASE NEKL-3"/>
    <property type="match status" value="1"/>
</dbReference>
<dbReference type="CDD" id="cd14014">
    <property type="entry name" value="STKc_PknB_like"/>
    <property type="match status" value="1"/>
</dbReference>
<sequence length="286" mass="30842">MKHFTAVTDVPDLTTSTPPDLTDWQLLSERGGVRCESARWAGRPVFAKTLVFDRPDSRARFEHEGRVAASVRHRLVVSPLRCFHDTLIYPFVPGVTLRERLDTGALGADEATEVAGGVLAAVAALHACGVTHQDLKPENVILAGGDATFAAVRVIDFGMSHSARLPLDIHQGTRMGTPHFMAPEQFLGVRGDPRSDLYSVGVLLFDCLAGAPPFEDAFGWLSGLNECRAPLPGPAELHDVLTRCLTRDRAQRPASAPALYADVSAAREAMGLEALPDLTAWAGECR</sequence>
<gene>
    <name evidence="6" type="ORF">GCM10008960_08330</name>
</gene>
<organism evidence="6 7">
    <name type="scientific">Deinococcus sedimenti</name>
    <dbReference type="NCBI Taxonomy" id="1867090"/>
    <lineage>
        <taxon>Bacteria</taxon>
        <taxon>Thermotogati</taxon>
        <taxon>Deinococcota</taxon>
        <taxon>Deinococci</taxon>
        <taxon>Deinococcales</taxon>
        <taxon>Deinococcaceae</taxon>
        <taxon>Deinococcus</taxon>
    </lineage>
</organism>
<proteinExistence type="predicted"/>
<dbReference type="InterPro" id="IPR000719">
    <property type="entry name" value="Prot_kinase_dom"/>
</dbReference>
<evidence type="ECO:0000256" key="4">
    <source>
        <dbReference type="ARBA" id="ARBA00022840"/>
    </source>
</evidence>
<keyword evidence="7" id="KW-1185">Reference proteome</keyword>
<dbReference type="SMART" id="SM00220">
    <property type="entry name" value="S_TKc"/>
    <property type="match status" value="1"/>
</dbReference>
<dbReference type="PANTHER" id="PTHR43289">
    <property type="entry name" value="MITOGEN-ACTIVATED PROTEIN KINASE KINASE KINASE 20-RELATED"/>
    <property type="match status" value="1"/>
</dbReference>
<dbReference type="GO" id="GO:0004674">
    <property type="term" value="F:protein serine/threonine kinase activity"/>
    <property type="evidence" value="ECO:0007669"/>
    <property type="project" value="UniProtKB-KW"/>
</dbReference>
<keyword evidence="3 6" id="KW-0418">Kinase</keyword>
<dbReference type="PROSITE" id="PS00108">
    <property type="entry name" value="PROTEIN_KINASE_ST"/>
    <property type="match status" value="1"/>
</dbReference>
<keyword evidence="1" id="KW-0808">Transferase</keyword>
<dbReference type="Proteomes" id="UP000644548">
    <property type="component" value="Unassembled WGS sequence"/>
</dbReference>
<dbReference type="Gene3D" id="1.10.510.10">
    <property type="entry name" value="Transferase(Phosphotransferase) domain 1"/>
    <property type="match status" value="1"/>
</dbReference>
<comment type="caution">
    <text evidence="6">The sequence shown here is derived from an EMBL/GenBank/DDBJ whole genome shotgun (WGS) entry which is preliminary data.</text>
</comment>
<dbReference type="InterPro" id="IPR011009">
    <property type="entry name" value="Kinase-like_dom_sf"/>
</dbReference>
<dbReference type="SUPFAM" id="SSF56112">
    <property type="entry name" value="Protein kinase-like (PK-like)"/>
    <property type="match status" value="1"/>
</dbReference>
<evidence type="ECO:0000259" key="5">
    <source>
        <dbReference type="PROSITE" id="PS50011"/>
    </source>
</evidence>
<evidence type="ECO:0000256" key="3">
    <source>
        <dbReference type="ARBA" id="ARBA00022777"/>
    </source>
</evidence>
<dbReference type="PROSITE" id="PS50011">
    <property type="entry name" value="PROTEIN_KINASE_DOM"/>
    <property type="match status" value="1"/>
</dbReference>
<reference evidence="7" key="1">
    <citation type="journal article" date="2019" name="Int. J. Syst. Evol. Microbiol.">
        <title>The Global Catalogue of Microorganisms (GCM) 10K type strain sequencing project: providing services to taxonomists for standard genome sequencing and annotation.</title>
        <authorList>
            <consortium name="The Broad Institute Genomics Platform"/>
            <consortium name="The Broad Institute Genome Sequencing Center for Infectious Disease"/>
            <person name="Wu L."/>
            <person name="Ma J."/>
        </authorList>
    </citation>
    <scope>NUCLEOTIDE SEQUENCE [LARGE SCALE GENOMIC DNA]</scope>
    <source>
        <strain evidence="7">JCM 31405</strain>
    </source>
</reference>
<evidence type="ECO:0000256" key="2">
    <source>
        <dbReference type="ARBA" id="ARBA00022741"/>
    </source>
</evidence>
<evidence type="ECO:0000313" key="7">
    <source>
        <dbReference type="Proteomes" id="UP000644548"/>
    </source>
</evidence>
<accession>A0ABQ2S3X1</accession>
<evidence type="ECO:0000313" key="6">
    <source>
        <dbReference type="EMBL" id="GGR83602.1"/>
    </source>
</evidence>
<name>A0ABQ2S3X1_9DEIO</name>
<evidence type="ECO:0000256" key="1">
    <source>
        <dbReference type="ARBA" id="ARBA00022679"/>
    </source>
</evidence>
<keyword evidence="2" id="KW-0547">Nucleotide-binding</keyword>
<dbReference type="Pfam" id="PF00069">
    <property type="entry name" value="Pkinase"/>
    <property type="match status" value="1"/>
</dbReference>
<protein>
    <submittedName>
        <fullName evidence="6">Serine/threonine protein kinase</fullName>
    </submittedName>
</protein>
<keyword evidence="6" id="KW-0723">Serine/threonine-protein kinase</keyword>
<dbReference type="EMBL" id="BMQN01000001">
    <property type="protein sequence ID" value="GGR83602.1"/>
    <property type="molecule type" value="Genomic_DNA"/>
</dbReference>
<feature type="domain" description="Protein kinase" evidence="5">
    <location>
        <begin position="1"/>
        <end position="270"/>
    </location>
</feature>